<keyword evidence="4" id="KW-1185">Reference proteome</keyword>
<dbReference type="SUPFAM" id="SSF51735">
    <property type="entry name" value="NAD(P)-binding Rossmann-fold domains"/>
    <property type="match status" value="1"/>
</dbReference>
<dbReference type="eggNOG" id="COG0702">
    <property type="taxonomic scope" value="Bacteria"/>
</dbReference>
<feature type="domain" description="NAD(P)-binding" evidence="2">
    <location>
        <begin position="64"/>
        <end position="179"/>
    </location>
</feature>
<dbReference type="PANTHER" id="PTHR15020">
    <property type="entry name" value="FLAVIN REDUCTASE-RELATED"/>
    <property type="match status" value="1"/>
</dbReference>
<dbReference type="Pfam" id="PF08547">
    <property type="entry name" value="CIA30"/>
    <property type="match status" value="1"/>
</dbReference>
<evidence type="ECO:0000313" key="3">
    <source>
        <dbReference type="EMBL" id="ACB52863.1"/>
    </source>
</evidence>
<dbReference type="InterPro" id="IPR036291">
    <property type="entry name" value="NAD(P)-bd_dom_sf"/>
</dbReference>
<evidence type="ECO:0000259" key="2">
    <source>
        <dbReference type="Pfam" id="PF13460"/>
    </source>
</evidence>
<dbReference type="InterPro" id="IPR013857">
    <property type="entry name" value="NADH-UbQ_OxRdtase-assoc_prot30"/>
</dbReference>
<dbReference type="AlphaFoldDB" id="B1WZW4"/>
<dbReference type="KEGG" id="cyt:cce_3515"/>
<dbReference type="PANTHER" id="PTHR15020:SF50">
    <property type="entry name" value="UPF0659 PROTEIN YMR090W"/>
    <property type="match status" value="1"/>
</dbReference>
<accession>B1WZW4</accession>
<organism evidence="3 4">
    <name type="scientific">Crocosphaera subtropica (strain ATCC 51142 / BH68)</name>
    <name type="common">Cyanothece sp. (strain ATCC 51142)</name>
    <dbReference type="NCBI Taxonomy" id="43989"/>
    <lineage>
        <taxon>Bacteria</taxon>
        <taxon>Bacillati</taxon>
        <taxon>Cyanobacteriota</taxon>
        <taxon>Cyanophyceae</taxon>
        <taxon>Oscillatoriophycideae</taxon>
        <taxon>Chroococcales</taxon>
        <taxon>Aphanothecaceae</taxon>
        <taxon>Crocosphaera</taxon>
        <taxon>Crocosphaera subtropica</taxon>
    </lineage>
</organism>
<dbReference type="SUPFAM" id="SSF49785">
    <property type="entry name" value="Galactose-binding domain-like"/>
    <property type="match status" value="1"/>
</dbReference>
<dbReference type="STRING" id="43989.cce_3515"/>
<sequence>MSKTERKPWDLGRFITTLNKFELIPFISDLQKLFKPSAPLRGSLRDRFSPKLQNSTMGMILVTGATGGVGKRVVRRLLSQNYYVRALVRDKETAKSLFDERVELIQGDVTRPETLTPRLLENVSAVISCVGTRVQPVEGDTPNRDKYYQGTKFYMPQVVDSPQEVEYLGIKNIIEMMKKYMRSDTKLLFDFTNPTEEIKDLWGAVDDVVMGGVSESNIRLEQDKAVFSGNVSIANNGGFASVRTKNLTPPLDLSDYEGIELRVQGDGKRYKFIIRCEGKWDGVGYSYSFDTFYNTPTTVRIPFSELVPVFRAKTVPEMGNFDPSCVYSMQLMQTKFEYDGALNPKFSPGLFRLEVNSIKAYGGKVNTPQFILISSAGVTRPGRSDINLEEQPPAVKMNDQLGNILTWKLKGEEVLRQSGLNYTIIRPCALTENPGNKALIFEQGDNLKGQVSREAIADLCLQVLRWPEACQKTFEVCEDEKPDQGQTKPAIAALKPD</sequence>
<reference evidence="3 4" key="1">
    <citation type="journal article" date="2008" name="Proc. Natl. Acad. Sci. U.S.A.">
        <title>The genome of Cyanothece 51142, a unicellular diazotrophic cyanobacterium important in the marine nitrogen cycle.</title>
        <authorList>
            <person name="Welsh E.A."/>
            <person name="Liberton M."/>
            <person name="Stoeckel J."/>
            <person name="Loh T."/>
            <person name="Elvitigala T."/>
            <person name="Wang C."/>
            <person name="Wollam A."/>
            <person name="Fulton R.S."/>
            <person name="Clifton S.W."/>
            <person name="Jacobs J.M."/>
            <person name="Aurora R."/>
            <person name="Ghosh B.K."/>
            <person name="Sherman L.A."/>
            <person name="Smith R.D."/>
            <person name="Wilson R.K."/>
            <person name="Pakrasi H.B."/>
        </authorList>
    </citation>
    <scope>NUCLEOTIDE SEQUENCE [LARGE SCALE GENOMIC DNA]</scope>
    <source>
        <strain evidence="4">ATCC 51142 / BH68</strain>
    </source>
</reference>
<dbReference type="Pfam" id="PF13460">
    <property type="entry name" value="NAD_binding_10"/>
    <property type="match status" value="2"/>
</dbReference>
<feature type="domain" description="NADH:ubiquinone oxidoreductase intermediate-associated protein 30" evidence="1">
    <location>
        <begin position="189"/>
        <end position="355"/>
    </location>
</feature>
<dbReference type="InterPro" id="IPR008979">
    <property type="entry name" value="Galactose-bd-like_sf"/>
</dbReference>
<dbReference type="EMBL" id="CP000806">
    <property type="protein sequence ID" value="ACB52863.1"/>
    <property type="molecule type" value="Genomic_DNA"/>
</dbReference>
<feature type="domain" description="NAD(P)-binding" evidence="2">
    <location>
        <begin position="365"/>
        <end position="465"/>
    </location>
</feature>
<dbReference type="Gene3D" id="3.40.50.720">
    <property type="entry name" value="NAD(P)-binding Rossmann-like Domain"/>
    <property type="match status" value="2"/>
</dbReference>
<dbReference type="OrthoDB" id="442188at2"/>
<evidence type="ECO:0000313" key="4">
    <source>
        <dbReference type="Proteomes" id="UP000001203"/>
    </source>
</evidence>
<dbReference type="InterPro" id="IPR016040">
    <property type="entry name" value="NAD(P)-bd_dom"/>
</dbReference>
<evidence type="ECO:0008006" key="5">
    <source>
        <dbReference type="Google" id="ProtNLM"/>
    </source>
</evidence>
<proteinExistence type="predicted"/>
<name>B1WZW4_CROS5</name>
<evidence type="ECO:0000259" key="1">
    <source>
        <dbReference type="Pfam" id="PF08547"/>
    </source>
</evidence>
<dbReference type="Proteomes" id="UP000001203">
    <property type="component" value="Chromosome circular"/>
</dbReference>
<gene>
    <name evidence="3" type="ordered locus">cce_3515</name>
</gene>
<protein>
    <recommendedName>
        <fullName evidence="5">NADH:ubiquinone oxidoreductase intermediate-associated protein 30 domain-containing protein</fullName>
    </recommendedName>
</protein>
<dbReference type="HOGENOM" id="CLU_029746_1_1_3"/>
<dbReference type="RefSeq" id="WP_009545319.1">
    <property type="nucleotide sequence ID" value="NC_010546.1"/>
</dbReference>